<dbReference type="WBParaSite" id="SVE_0674600.1">
    <property type="protein sequence ID" value="SVE_0674600.1"/>
    <property type="gene ID" value="SVE_0674600"/>
</dbReference>
<dbReference type="GO" id="GO:0047545">
    <property type="term" value="F:(S)-2-hydroxyglutarate dehydrogenase activity"/>
    <property type="evidence" value="ECO:0007669"/>
    <property type="project" value="UniProtKB-EC"/>
</dbReference>
<reference evidence="10" key="1">
    <citation type="submission" date="2014-07" db="EMBL/GenBank/DDBJ databases">
        <authorList>
            <person name="Martin A.A"/>
            <person name="De Silva N."/>
        </authorList>
    </citation>
    <scope>NUCLEOTIDE SEQUENCE</scope>
</reference>
<evidence type="ECO:0000256" key="4">
    <source>
        <dbReference type="ARBA" id="ARBA00023002"/>
    </source>
</evidence>
<evidence type="ECO:0000256" key="1">
    <source>
        <dbReference type="ARBA" id="ARBA00001974"/>
    </source>
</evidence>
<comment type="catalytic activity">
    <reaction evidence="5">
        <text>(S)-2-hydroxyglutarate + A = 2-oxoglutarate + AH2</text>
        <dbReference type="Rhea" id="RHEA:21252"/>
        <dbReference type="ChEBI" id="CHEBI:13193"/>
        <dbReference type="ChEBI" id="CHEBI:16782"/>
        <dbReference type="ChEBI" id="CHEBI:16810"/>
        <dbReference type="ChEBI" id="CHEBI:17499"/>
        <dbReference type="EC" id="1.1.99.2"/>
    </reaction>
</comment>
<proteinExistence type="inferred from homology"/>
<evidence type="ECO:0000313" key="10">
    <source>
        <dbReference type="Proteomes" id="UP000035680"/>
    </source>
</evidence>
<dbReference type="AlphaFoldDB" id="A0A0K0FD28"/>
<feature type="domain" description="FAD dependent oxidoreductase" evidence="9">
    <location>
        <begin position="25"/>
        <end position="423"/>
    </location>
</feature>
<organism evidence="10 11">
    <name type="scientific">Strongyloides venezuelensis</name>
    <name type="common">Threadworm</name>
    <dbReference type="NCBI Taxonomy" id="75913"/>
    <lineage>
        <taxon>Eukaryota</taxon>
        <taxon>Metazoa</taxon>
        <taxon>Ecdysozoa</taxon>
        <taxon>Nematoda</taxon>
        <taxon>Chromadorea</taxon>
        <taxon>Rhabditida</taxon>
        <taxon>Tylenchina</taxon>
        <taxon>Panagrolaimomorpha</taxon>
        <taxon>Strongyloidoidea</taxon>
        <taxon>Strongyloididae</taxon>
        <taxon>Strongyloides</taxon>
    </lineage>
</organism>
<dbReference type="InterPro" id="IPR036188">
    <property type="entry name" value="FAD/NAD-bd_sf"/>
</dbReference>
<sequence length="431" mass="47829">MLPRNTIVQYKLLSSSILNQSSGIDIAVIGGGIIGSSTARKLKLEKPHLNIALFEKESILAKHQTGHNSGVLHAGIYYKPGTLKAKLCVEGIDLAYKYCDEKNIPYKRVGKLIVAVEPHEIPILEDLYKRAQTNKCRNIELISGDKIREIEPNCRGLKAIWSPYTGIVDFGVVSRHYVKDFEEAGGVVKLNHELSDVSLSNNPDYPVKLQFKNISSPVEAKYIITACGLQSDRIAQKTGCSSVPKILPFRGEYLKLKSEKSDLVKTNIYPVPDPRFPFLGVHFTPRMNGDIWLGPNAVLAYKREGYTYTDISIRDLIDAVTFRGMQKLTLKYFTFGLSEMYKGIVKSAQVKQLQRFVPTLKASDVEYGPAGVRAQALNEEGELVDDFIFDGGIGKVAERVLHVRNAPSPAATSSLAIANIITEKAIEKFEI</sequence>
<keyword evidence="2" id="KW-0285">Flavoprotein</keyword>
<dbReference type="Gene3D" id="3.50.50.60">
    <property type="entry name" value="FAD/NAD(P)-binding domain"/>
    <property type="match status" value="1"/>
</dbReference>
<dbReference type="EC" id="1.1.99.2" evidence="7"/>
<evidence type="ECO:0000313" key="11">
    <source>
        <dbReference type="WBParaSite" id="SVE_0674600.1"/>
    </source>
</evidence>
<keyword evidence="10" id="KW-1185">Reference proteome</keyword>
<evidence type="ECO:0000256" key="3">
    <source>
        <dbReference type="ARBA" id="ARBA00022827"/>
    </source>
</evidence>
<protein>
    <recommendedName>
        <fullName evidence="8">L-2-hydroxyglutarate dehydrogenase, mitochondrial</fullName>
        <ecNumber evidence="7">1.1.99.2</ecNumber>
    </recommendedName>
</protein>
<name>A0A0K0FD28_STRVS</name>
<dbReference type="Gene3D" id="3.30.9.10">
    <property type="entry name" value="D-Amino Acid Oxidase, subunit A, domain 2"/>
    <property type="match status" value="1"/>
</dbReference>
<keyword evidence="3" id="KW-0274">FAD</keyword>
<dbReference type="STRING" id="75913.A0A0K0FD28"/>
<dbReference type="Proteomes" id="UP000035680">
    <property type="component" value="Unassembled WGS sequence"/>
</dbReference>
<evidence type="ECO:0000256" key="6">
    <source>
        <dbReference type="ARBA" id="ARBA00037941"/>
    </source>
</evidence>
<dbReference type="Pfam" id="PF01266">
    <property type="entry name" value="DAO"/>
    <property type="match status" value="1"/>
</dbReference>
<evidence type="ECO:0000256" key="8">
    <source>
        <dbReference type="ARBA" id="ARBA00041137"/>
    </source>
</evidence>
<reference evidence="11" key="2">
    <citation type="submission" date="2015-08" db="UniProtKB">
        <authorList>
            <consortium name="WormBaseParasite"/>
        </authorList>
    </citation>
    <scope>IDENTIFICATION</scope>
</reference>
<dbReference type="PANTHER" id="PTHR43104:SF2">
    <property type="entry name" value="L-2-HYDROXYGLUTARATE DEHYDROGENASE, MITOCHONDRIAL"/>
    <property type="match status" value="1"/>
</dbReference>
<evidence type="ECO:0000259" key="9">
    <source>
        <dbReference type="Pfam" id="PF01266"/>
    </source>
</evidence>
<comment type="cofactor">
    <cofactor evidence="1">
        <name>FAD</name>
        <dbReference type="ChEBI" id="CHEBI:57692"/>
    </cofactor>
</comment>
<evidence type="ECO:0000256" key="5">
    <source>
        <dbReference type="ARBA" id="ARBA00036066"/>
    </source>
</evidence>
<comment type="similarity">
    <text evidence="6">Belongs to the L2HGDH family.</text>
</comment>
<dbReference type="PANTHER" id="PTHR43104">
    <property type="entry name" value="L-2-HYDROXYGLUTARATE DEHYDROGENASE, MITOCHONDRIAL"/>
    <property type="match status" value="1"/>
</dbReference>
<dbReference type="SUPFAM" id="SSF51905">
    <property type="entry name" value="FAD/NAD(P)-binding domain"/>
    <property type="match status" value="1"/>
</dbReference>
<evidence type="ECO:0000256" key="7">
    <source>
        <dbReference type="ARBA" id="ARBA00038878"/>
    </source>
</evidence>
<evidence type="ECO:0000256" key="2">
    <source>
        <dbReference type="ARBA" id="ARBA00022630"/>
    </source>
</evidence>
<dbReference type="InterPro" id="IPR006076">
    <property type="entry name" value="FAD-dep_OxRdtase"/>
</dbReference>
<accession>A0A0K0FD28</accession>
<keyword evidence="4" id="KW-0560">Oxidoreductase</keyword>
<dbReference type="NCBIfam" id="NF008726">
    <property type="entry name" value="PRK11728.1"/>
    <property type="match status" value="1"/>
</dbReference>